<proteinExistence type="predicted"/>
<accession>A0A9W4U825</accession>
<evidence type="ECO:0000313" key="2">
    <source>
        <dbReference type="Proteomes" id="UP001152607"/>
    </source>
</evidence>
<dbReference type="EMBL" id="CAOQHR010000002">
    <property type="protein sequence ID" value="CAI6325629.1"/>
    <property type="molecule type" value="Genomic_DNA"/>
</dbReference>
<keyword evidence="2" id="KW-1185">Reference proteome</keyword>
<reference evidence="1" key="1">
    <citation type="submission" date="2023-01" db="EMBL/GenBank/DDBJ databases">
        <authorList>
            <person name="Van Ghelder C."/>
            <person name="Rancurel C."/>
        </authorList>
    </citation>
    <scope>NUCLEOTIDE SEQUENCE</scope>
    <source>
        <strain evidence="1">CNCM I-4278</strain>
    </source>
</reference>
<dbReference type="Proteomes" id="UP001152607">
    <property type="component" value="Unassembled WGS sequence"/>
</dbReference>
<dbReference type="AlphaFoldDB" id="A0A9W4U825"/>
<comment type="caution">
    <text evidence="1">The sequence shown here is derived from an EMBL/GenBank/DDBJ whole genome shotgun (WGS) entry which is preliminary data.</text>
</comment>
<organism evidence="1 2">
    <name type="scientific">Periconia digitata</name>
    <dbReference type="NCBI Taxonomy" id="1303443"/>
    <lineage>
        <taxon>Eukaryota</taxon>
        <taxon>Fungi</taxon>
        <taxon>Dikarya</taxon>
        <taxon>Ascomycota</taxon>
        <taxon>Pezizomycotina</taxon>
        <taxon>Dothideomycetes</taxon>
        <taxon>Pleosporomycetidae</taxon>
        <taxon>Pleosporales</taxon>
        <taxon>Massarineae</taxon>
        <taxon>Periconiaceae</taxon>
        <taxon>Periconia</taxon>
    </lineage>
</organism>
<gene>
    <name evidence="1" type="ORF">PDIGIT_LOCUS3789</name>
</gene>
<evidence type="ECO:0000313" key="1">
    <source>
        <dbReference type="EMBL" id="CAI6325629.1"/>
    </source>
</evidence>
<sequence length="83" mass="8947">MAQAPRFLSLSRNTTRRHCLQQITTTVHVASRNAITCCALSVSHSCSLCTANATRLPGTLLPSLHLANHTCQTNKDTCTIVPS</sequence>
<name>A0A9W4U825_9PLEO</name>
<protein>
    <submittedName>
        <fullName evidence="1">Uncharacterized protein</fullName>
    </submittedName>
</protein>